<feature type="compositionally biased region" description="Basic and acidic residues" evidence="1">
    <location>
        <begin position="587"/>
        <end position="601"/>
    </location>
</feature>
<dbReference type="InterPro" id="IPR043866">
    <property type="entry name" value="TTC3/DZIP3_dom"/>
</dbReference>
<gene>
    <name evidence="3" type="primary">g9803</name>
    <name evidence="3" type="ORF">VP750_LOCUS8831</name>
</gene>
<dbReference type="EMBL" id="CAXHTA020000016">
    <property type="protein sequence ID" value="CAL5226925.1"/>
    <property type="molecule type" value="Genomic_DNA"/>
</dbReference>
<feature type="compositionally biased region" description="Pro residues" evidence="1">
    <location>
        <begin position="1604"/>
        <end position="1616"/>
    </location>
</feature>
<feature type="compositionally biased region" description="Basic and acidic residues" evidence="1">
    <location>
        <begin position="521"/>
        <end position="538"/>
    </location>
</feature>
<feature type="compositionally biased region" description="Low complexity" evidence="1">
    <location>
        <begin position="1730"/>
        <end position="1747"/>
    </location>
</feature>
<feature type="region of interest" description="Disordered" evidence="1">
    <location>
        <begin position="1010"/>
        <end position="1030"/>
    </location>
</feature>
<feature type="region of interest" description="Disordered" evidence="1">
    <location>
        <begin position="1266"/>
        <end position="1367"/>
    </location>
</feature>
<feature type="compositionally biased region" description="Basic and acidic residues" evidence="1">
    <location>
        <begin position="187"/>
        <end position="196"/>
    </location>
</feature>
<feature type="compositionally biased region" description="Low complexity" evidence="1">
    <location>
        <begin position="1498"/>
        <end position="1519"/>
    </location>
</feature>
<feature type="region of interest" description="Disordered" evidence="1">
    <location>
        <begin position="879"/>
        <end position="912"/>
    </location>
</feature>
<feature type="compositionally biased region" description="Basic and acidic residues" evidence="1">
    <location>
        <begin position="401"/>
        <end position="420"/>
    </location>
</feature>
<feature type="region of interest" description="Disordered" evidence="1">
    <location>
        <begin position="826"/>
        <end position="845"/>
    </location>
</feature>
<feature type="compositionally biased region" description="Low complexity" evidence="1">
    <location>
        <begin position="1843"/>
        <end position="1868"/>
    </location>
</feature>
<feature type="region of interest" description="Disordered" evidence="1">
    <location>
        <begin position="1048"/>
        <end position="1114"/>
    </location>
</feature>
<dbReference type="InterPro" id="IPR012677">
    <property type="entry name" value="Nucleotide-bd_a/b_plait_sf"/>
</dbReference>
<feature type="region of interest" description="Disordered" evidence="1">
    <location>
        <begin position="1"/>
        <end position="303"/>
    </location>
</feature>
<feature type="compositionally biased region" description="Low complexity" evidence="1">
    <location>
        <begin position="1"/>
        <end position="16"/>
    </location>
</feature>
<keyword evidence="4" id="KW-1185">Reference proteome</keyword>
<feature type="compositionally biased region" description="Basic and acidic residues" evidence="1">
    <location>
        <begin position="1397"/>
        <end position="1410"/>
    </location>
</feature>
<feature type="compositionally biased region" description="Polar residues" evidence="1">
    <location>
        <begin position="1454"/>
        <end position="1469"/>
    </location>
</feature>
<feature type="region of interest" description="Disordered" evidence="1">
    <location>
        <begin position="1383"/>
        <end position="1469"/>
    </location>
</feature>
<comment type="caution">
    <text evidence="3">The sequence shown here is derived from an EMBL/GenBank/DDBJ whole genome shotgun (WGS) entry which is preliminary data.</text>
</comment>
<feature type="compositionally biased region" description="Low complexity" evidence="1">
    <location>
        <begin position="1268"/>
        <end position="1294"/>
    </location>
</feature>
<accession>A0ABP1G3X3</accession>
<feature type="compositionally biased region" description="Low complexity" evidence="1">
    <location>
        <begin position="1914"/>
        <end position="1938"/>
    </location>
</feature>
<dbReference type="Proteomes" id="UP001497392">
    <property type="component" value="Unassembled WGS sequence"/>
</dbReference>
<proteinExistence type="predicted"/>
<feature type="compositionally biased region" description="Pro residues" evidence="1">
    <location>
        <begin position="1545"/>
        <end position="1564"/>
    </location>
</feature>
<feature type="compositionally biased region" description="Polar residues" evidence="1">
    <location>
        <begin position="1345"/>
        <end position="1361"/>
    </location>
</feature>
<name>A0ABP1G3X3_9CHLO</name>
<feature type="compositionally biased region" description="Polar residues" evidence="1">
    <location>
        <begin position="1770"/>
        <end position="1801"/>
    </location>
</feature>
<reference evidence="3 4" key="1">
    <citation type="submission" date="2024-06" db="EMBL/GenBank/DDBJ databases">
        <authorList>
            <person name="Kraege A."/>
            <person name="Thomma B."/>
        </authorList>
    </citation>
    <scope>NUCLEOTIDE SEQUENCE [LARGE SCALE GENOMIC DNA]</scope>
</reference>
<feature type="compositionally biased region" description="Basic and acidic residues" evidence="1">
    <location>
        <begin position="19"/>
        <end position="34"/>
    </location>
</feature>
<evidence type="ECO:0000256" key="1">
    <source>
        <dbReference type="SAM" id="MobiDB-lite"/>
    </source>
</evidence>
<feature type="compositionally biased region" description="Polar residues" evidence="1">
    <location>
        <begin position="1886"/>
        <end position="1902"/>
    </location>
</feature>
<feature type="region of interest" description="Disordered" evidence="1">
    <location>
        <begin position="1486"/>
        <end position="2028"/>
    </location>
</feature>
<feature type="domain" description="E3 ubiquitin-protein ligase TTC3/DZIP3" evidence="2">
    <location>
        <begin position="455"/>
        <end position="509"/>
    </location>
</feature>
<protein>
    <submittedName>
        <fullName evidence="3">G9803 protein</fullName>
    </submittedName>
</protein>
<feature type="compositionally biased region" description="Basic and acidic residues" evidence="1">
    <location>
        <begin position="1668"/>
        <end position="1678"/>
    </location>
</feature>
<feature type="compositionally biased region" description="Polar residues" evidence="1">
    <location>
        <begin position="1049"/>
        <end position="1059"/>
    </location>
</feature>
<sequence length="2081" mass="219479">MHAGSSAGEAAEALGAVEHPQDQTRADSSSRPRPESSQAQAEPQVNGQHSAALALEVSEHPQDETPADSSSSPTPESSQAQAEPQVNGQHSAALALEEPEHLLDETPADSCSTPKPESSQALAHSQVNGQHSAALALELFEDPQDESPADSCSTPKPESSKAEAEPQVNGQHSAAEQNQVEQSPDWVHVHKADTTEHVNGIASPQDSGLQPLQEAAEPLEEPSCPSEAEHGSSDSTPGQADRAESAGVDSKELIRQDEEPSMQAAEGVMGSGESGSGPSQSAAELQEGGAADTEPMNGKADLKNVIEEVSDDQSSDDEFYPDLPSLVHEVFSDSEDGDDADDRDFFVFPPGMTELVWTASGPVLRVADIAVRGGVRIPLPLEPVFRKRLTLLQLCTPSNPVRDDEAPSRADSMPKARDSPRGPPVLTRCALRPGVAGDEQCDKAADAFAIREGQRYLKVTCTEGCTITYHFTCWRRFERVYRVEHPEFSWKSKEGVQCFTDGCTGQVKLAQELEEEAGIDTHRRELLRLPDQAKKAERAPPPPEQPEQRRGRKKGLVQRPAEPEPEPVVQQERAAERPAPIPANTNIDDKQEPLPKPDRVPALDSLLIPRQDDDDEDLERLAAGLKGKKEKKKREKKKEKEFIHISGPDEDSRPLSFFDELERERRATPVLDPATFPKMAWAEDVPDLAVGDDPLWDLLVSMKSGKYRDPFTAAPRIHTLRQAEVSQRPPAEHLLIWHIDTQSLARRGISASDELHRLLSLHGRIVSLELYLHLSAAAVSFTRTQDAQKALYDVEGHQLERKKLRGCFLREFPGDQDALAQKLKEIQQSQAPAAPPASAAQQTDPTAELQALMHRESQNLPTDTQSVSGDSVAASQISLRAPSQEGAPAQPVLLSRAGSRTSSTRSPERVGRVDMQSLQIGDYLGLERRVERKAVPAVPSQPVRAPVLPRPQANVSVAAPEFRPGPARDLPNAAAPEFRPGAARGLPNVAAPEFRPKAARDLPNMAAPEFRPGAARDVPPAPPRDLCPGVVLQGTGVQSADLERLTRLESATSQTSISSADKPAASWSRQPSQLDAAGRAMSVRSDASSLQRGDSAAGAPPPPRPRPKPQKLPGLDQLTAIQIVGCTRETLAVFRHLQSEGGFAIKTTDLGNFNMLVEADCTGLLMYENESQMLHGLWKSTRLSDSGSEKELEFEPLADMAPLQGRLVLSVLQTHYTGELLVPQTVRGTRKEALLPLLRLEGSPAPTPSYAPARLTLNPNSKPFSPFATSGVSTPSTATAAAASSQRSTIATITEAAQRISPRSQATQKTLPSQAILKQTNSGTVQSRQAGEASKDSSDGPGSVTAGSSTVTRESTESQVQRELGITVHAEGFRASVTKYAEDLEKPPPGQSAGNKAEPESPEVTHRPLRELTSPRLYKRPAPEVSVPPAVGAGGPSPAPSSEEASPEKEPGSTVSTDALPSPVSTLSSNVPIPVQAVSALSSNVQIPVQAPQPPQPEAQQPGAEQQASSSSQTASPGQVQSQVHLPGALPGPAKQLASVAAPTVPAPAVPPRRVPLPKLPRVPLPKLGHAPSRPGSAGGDQLSSVLNFLMPKEAPKAAAAPGQRPPPEKPQPSRPQPETHRAPKPASDEACKSEAPQPQLPAADVTEAPGPDKDLPAPVPKPSRPQPDTHKAPKEASAESSKSAAALPQLPAADVVEARGLDKDLPAPVPKPSRPQPAAKSGEGSNQLSPGASDGASGSKAKSGSPQVLSMQELVAAQPKAKGKVTRAGRSTSPSGSQVSRESMSPARSSADQPLSSAGSTIEGPAGEAQSAKGKKKRDKYEPPAATAASQPKPAPRPAPLGPWAAGPPAALVISESSQAQSGSNSSPVPPVTPTAVATAPQVYQPPSFQVAGPTTAQRPTAESLGSHPTQGPAPAAAAAAAAGPAGTASGRSAAPRTRPVPEYRPPAISTSSEALPWALSRPHAGPDGAKQSGSTSSTQPSPNSRAPVPSNAPGARAAAAPEPAAVNPATAAPRASSPSPQQSSRVCPMCKKEKAGHMVMGCQHLGPCHKCVPQPDRLDLYPECLQCGTRVPALLKVYL</sequence>
<evidence type="ECO:0000313" key="3">
    <source>
        <dbReference type="EMBL" id="CAL5226925.1"/>
    </source>
</evidence>
<organism evidence="3 4">
    <name type="scientific">Coccomyxa viridis</name>
    <dbReference type="NCBI Taxonomy" id="1274662"/>
    <lineage>
        <taxon>Eukaryota</taxon>
        <taxon>Viridiplantae</taxon>
        <taxon>Chlorophyta</taxon>
        <taxon>core chlorophytes</taxon>
        <taxon>Trebouxiophyceae</taxon>
        <taxon>Trebouxiophyceae incertae sedis</taxon>
        <taxon>Coccomyxaceae</taxon>
        <taxon>Coccomyxa</taxon>
    </lineage>
</organism>
<dbReference type="Pfam" id="PF19179">
    <property type="entry name" value="TTC3_DZIP3_dom"/>
    <property type="match status" value="1"/>
</dbReference>
<feature type="compositionally biased region" description="Polar residues" evidence="1">
    <location>
        <begin position="168"/>
        <end position="182"/>
    </location>
</feature>
<feature type="compositionally biased region" description="Low complexity" evidence="1">
    <location>
        <begin position="1973"/>
        <end position="2027"/>
    </location>
</feature>
<feature type="compositionally biased region" description="Low complexity" evidence="1">
    <location>
        <begin position="827"/>
        <end position="842"/>
    </location>
</feature>
<feature type="region of interest" description="Disordered" evidence="1">
    <location>
        <begin position="400"/>
        <end position="424"/>
    </location>
</feature>
<feature type="compositionally biased region" description="Basic and acidic residues" evidence="1">
    <location>
        <begin position="1697"/>
        <end position="1706"/>
    </location>
</feature>
<evidence type="ECO:0000313" key="4">
    <source>
        <dbReference type="Proteomes" id="UP001497392"/>
    </source>
</evidence>
<feature type="compositionally biased region" description="Polar residues" evidence="1">
    <location>
        <begin position="109"/>
        <end position="131"/>
    </location>
</feature>
<feature type="compositionally biased region" description="Low complexity" evidence="1">
    <location>
        <begin position="67"/>
        <end position="82"/>
    </location>
</feature>
<feature type="compositionally biased region" description="Basic and acidic residues" evidence="1">
    <location>
        <begin position="241"/>
        <end position="258"/>
    </location>
</feature>
<dbReference type="Gene3D" id="3.30.70.330">
    <property type="match status" value="1"/>
</dbReference>
<feature type="compositionally biased region" description="Polar residues" evidence="1">
    <location>
        <begin position="1301"/>
        <end position="1329"/>
    </location>
</feature>
<feature type="compositionally biased region" description="Acidic residues" evidence="1">
    <location>
        <begin position="139"/>
        <end position="148"/>
    </location>
</feature>
<evidence type="ECO:0000259" key="2">
    <source>
        <dbReference type="Pfam" id="PF19179"/>
    </source>
</evidence>
<feature type="region of interest" description="Disordered" evidence="1">
    <location>
        <begin position="521"/>
        <end position="601"/>
    </location>
</feature>
<feature type="compositionally biased region" description="Polar residues" evidence="1">
    <location>
        <begin position="35"/>
        <end position="49"/>
    </location>
</feature>
<feature type="compositionally biased region" description="Basic and acidic residues" evidence="1">
    <location>
        <begin position="1618"/>
        <end position="1633"/>
    </location>
</feature>